<dbReference type="Pfam" id="PF07992">
    <property type="entry name" value="Pyr_redox_2"/>
    <property type="match status" value="1"/>
</dbReference>
<evidence type="ECO:0000313" key="15">
    <source>
        <dbReference type="EMBL" id="VAV85749.1"/>
    </source>
</evidence>
<dbReference type="GO" id="GO:0005829">
    <property type="term" value="C:cytosol"/>
    <property type="evidence" value="ECO:0007669"/>
    <property type="project" value="TreeGrafter"/>
</dbReference>
<keyword evidence="10 15" id="KW-0560">Oxidoreductase</keyword>
<keyword evidence="6" id="KW-0963">Cytoplasm</keyword>
<gene>
    <name evidence="15" type="ORF">MNBD_DELTA01-131</name>
</gene>
<comment type="subcellular location">
    <subcellularLocation>
        <location evidence="3">Cytoplasm</location>
    </subcellularLocation>
</comment>
<comment type="similarity">
    <text evidence="4">Belongs to the class-I pyridine nucleotide-disulfide oxidoreductase family.</text>
</comment>
<dbReference type="EC" id="1.6.1.1" evidence="5"/>
<dbReference type="NCBIfam" id="NF003585">
    <property type="entry name" value="PRK05249.1"/>
    <property type="match status" value="1"/>
</dbReference>
<keyword evidence="9" id="KW-0521">NADP</keyword>
<dbReference type="InterPro" id="IPR023753">
    <property type="entry name" value="FAD/NAD-binding_dom"/>
</dbReference>
<protein>
    <recommendedName>
        <fullName evidence="5">NAD(P)(+) transhydrogenase (Si-specific)</fullName>
        <ecNumber evidence="5">1.6.1.1</ecNumber>
    </recommendedName>
    <alternativeName>
        <fullName evidence="12">NAD(P)(+) transhydrogenase [B-specific]</fullName>
    </alternativeName>
</protein>
<keyword evidence="11" id="KW-0520">NAD</keyword>
<evidence type="ECO:0000256" key="2">
    <source>
        <dbReference type="ARBA" id="ARBA00002842"/>
    </source>
</evidence>
<evidence type="ECO:0000256" key="11">
    <source>
        <dbReference type="ARBA" id="ARBA00023027"/>
    </source>
</evidence>
<dbReference type="GO" id="GO:0003957">
    <property type="term" value="F:NAD(P)+ transhydrogenase (Si-specific) activity"/>
    <property type="evidence" value="ECO:0007669"/>
    <property type="project" value="UniProtKB-EC"/>
</dbReference>
<dbReference type="GO" id="GO:0050660">
    <property type="term" value="F:flavin adenine dinucleotide binding"/>
    <property type="evidence" value="ECO:0007669"/>
    <property type="project" value="TreeGrafter"/>
</dbReference>
<dbReference type="Gene3D" id="3.50.50.60">
    <property type="entry name" value="FAD/NAD(P)-binding domain"/>
    <property type="match status" value="2"/>
</dbReference>
<dbReference type="AlphaFoldDB" id="A0A3B0R090"/>
<dbReference type="InterPro" id="IPR001100">
    <property type="entry name" value="Pyr_nuc-diS_OxRdtase"/>
</dbReference>
<evidence type="ECO:0000256" key="12">
    <source>
        <dbReference type="ARBA" id="ARBA00031183"/>
    </source>
</evidence>
<evidence type="ECO:0000256" key="7">
    <source>
        <dbReference type="ARBA" id="ARBA00022630"/>
    </source>
</evidence>
<evidence type="ECO:0000256" key="4">
    <source>
        <dbReference type="ARBA" id="ARBA00007532"/>
    </source>
</evidence>
<evidence type="ECO:0000256" key="9">
    <source>
        <dbReference type="ARBA" id="ARBA00022857"/>
    </source>
</evidence>
<keyword evidence="7" id="KW-0285">Flavoprotein</keyword>
<evidence type="ECO:0000256" key="6">
    <source>
        <dbReference type="ARBA" id="ARBA00022490"/>
    </source>
</evidence>
<comment type="cofactor">
    <cofactor evidence="1">
        <name>FAD</name>
        <dbReference type="ChEBI" id="CHEBI:57692"/>
    </cofactor>
</comment>
<organism evidence="15">
    <name type="scientific">hydrothermal vent metagenome</name>
    <dbReference type="NCBI Taxonomy" id="652676"/>
    <lineage>
        <taxon>unclassified sequences</taxon>
        <taxon>metagenomes</taxon>
        <taxon>ecological metagenomes</taxon>
    </lineage>
</organism>
<evidence type="ECO:0000256" key="8">
    <source>
        <dbReference type="ARBA" id="ARBA00022827"/>
    </source>
</evidence>
<dbReference type="InterPro" id="IPR016156">
    <property type="entry name" value="FAD/NAD-linked_Rdtase_dimer_sf"/>
</dbReference>
<dbReference type="InterPro" id="IPR050151">
    <property type="entry name" value="Class-I_Pyr_Nuc-Dis_Oxidored"/>
</dbReference>
<dbReference type="PANTHER" id="PTHR22912:SF93">
    <property type="entry name" value="SOLUBLE PYRIDINE NUCLEOTIDE TRANSHYDROGENASE"/>
    <property type="match status" value="1"/>
</dbReference>
<keyword evidence="8" id="KW-0274">FAD</keyword>
<dbReference type="PANTHER" id="PTHR22912">
    <property type="entry name" value="DISULFIDE OXIDOREDUCTASE"/>
    <property type="match status" value="1"/>
</dbReference>
<feature type="domain" description="Pyridine nucleotide-disulphide oxidoreductase dimerisation" evidence="13">
    <location>
        <begin position="348"/>
        <end position="456"/>
    </location>
</feature>
<evidence type="ECO:0000256" key="1">
    <source>
        <dbReference type="ARBA" id="ARBA00001974"/>
    </source>
</evidence>
<dbReference type="PRINTS" id="PR00368">
    <property type="entry name" value="FADPNR"/>
</dbReference>
<evidence type="ECO:0000259" key="14">
    <source>
        <dbReference type="Pfam" id="PF07992"/>
    </source>
</evidence>
<dbReference type="Pfam" id="PF02852">
    <property type="entry name" value="Pyr_redox_dim"/>
    <property type="match status" value="1"/>
</dbReference>
<dbReference type="PIRSF" id="PIRSF000350">
    <property type="entry name" value="Mercury_reductase_MerA"/>
    <property type="match status" value="1"/>
</dbReference>
<dbReference type="EMBL" id="UOEA01000097">
    <property type="protein sequence ID" value="VAV85749.1"/>
    <property type="molecule type" value="Genomic_DNA"/>
</dbReference>
<proteinExistence type="inferred from homology"/>
<dbReference type="InterPro" id="IPR036188">
    <property type="entry name" value="FAD/NAD-bd_sf"/>
</dbReference>
<evidence type="ECO:0000259" key="13">
    <source>
        <dbReference type="Pfam" id="PF02852"/>
    </source>
</evidence>
<evidence type="ECO:0000256" key="5">
    <source>
        <dbReference type="ARBA" id="ARBA00012772"/>
    </source>
</evidence>
<dbReference type="SUPFAM" id="SSF55424">
    <property type="entry name" value="FAD/NAD-linked reductases, dimerisation (C-terminal) domain"/>
    <property type="match status" value="1"/>
</dbReference>
<dbReference type="GO" id="GO:0004148">
    <property type="term" value="F:dihydrolipoyl dehydrogenase (NADH) activity"/>
    <property type="evidence" value="ECO:0007669"/>
    <property type="project" value="TreeGrafter"/>
</dbReference>
<evidence type="ECO:0000256" key="3">
    <source>
        <dbReference type="ARBA" id="ARBA00004496"/>
    </source>
</evidence>
<dbReference type="InterPro" id="IPR004099">
    <property type="entry name" value="Pyr_nucl-diS_OxRdtase_dimer"/>
</dbReference>
<name>A0A3B0R090_9ZZZZ</name>
<feature type="domain" description="FAD/NAD(P)-binding" evidence="14">
    <location>
        <begin position="4"/>
        <end position="326"/>
    </location>
</feature>
<comment type="function">
    <text evidence="2">Conversion of NADPH, generated by peripheral catabolic pathways, to NADH, which can enter the respiratory chain for energy generation.</text>
</comment>
<dbReference type="SUPFAM" id="SSF51905">
    <property type="entry name" value="FAD/NAD(P)-binding domain"/>
    <property type="match status" value="1"/>
</dbReference>
<accession>A0A3B0R090</accession>
<dbReference type="Gene3D" id="3.30.390.30">
    <property type="match status" value="1"/>
</dbReference>
<dbReference type="GO" id="GO:0006103">
    <property type="term" value="P:2-oxoglutarate metabolic process"/>
    <property type="evidence" value="ECO:0007669"/>
    <property type="project" value="TreeGrafter"/>
</dbReference>
<dbReference type="PRINTS" id="PR00411">
    <property type="entry name" value="PNDRDTASEI"/>
</dbReference>
<reference evidence="15" key="1">
    <citation type="submission" date="2018-06" db="EMBL/GenBank/DDBJ databases">
        <authorList>
            <person name="Zhirakovskaya E."/>
        </authorList>
    </citation>
    <scope>NUCLEOTIDE SEQUENCE</scope>
</reference>
<dbReference type="FunFam" id="3.30.390.30:FF:000001">
    <property type="entry name" value="Dihydrolipoyl dehydrogenase"/>
    <property type="match status" value="1"/>
</dbReference>
<sequence>MKEYDVLIIGSGPGGEKAAVQASKLGKKVGVIESRPVIGGAGLHLGTLPSKTLRETAVFLAGLKQRGGMGFQCSIGKDVTLGELMHKKTEVIKGQMDVVTDHFARNNIEIIYGEASFVDDHVLVIKGHDGDAKELKAGVIVIATGSAPARPEGVPFDADHVYDSDTILNLDSIPSRLTVIGGGVIGCEYACIFACLGVKVTIIEKRDKLLGFADREIVESLQYWMRHSATTLRLGEEVVSIEVQGADKVVTGLKSGKIVNSNKLLYTMGRVGNTDRLNLAAVGLKTDGKRKLLTVNESFQTEVPHIYAVGDVIGYPSLASTSREQGRLAMCHAFSTDGSSCTMPTQMPFGIYTIPEISMVGKNEEELTEEGVPYESGTALFAEVARGQISGDIFGMLKLLFHRETKLLLGVHIIGDKAAELIHIGQAVMDHGGSIEYFRDAVFNYPTLTDAYKQAALNGLNKL</sequence>
<evidence type="ECO:0000256" key="10">
    <source>
        <dbReference type="ARBA" id="ARBA00023002"/>
    </source>
</evidence>